<dbReference type="InterPro" id="IPR046373">
    <property type="entry name" value="Acyl-CoA_Oxase/DH_mid-dom_sf"/>
</dbReference>
<dbReference type="InterPro" id="IPR037069">
    <property type="entry name" value="AcylCoA_DH/ox_N_sf"/>
</dbReference>
<dbReference type="PANTHER" id="PTHR43884">
    <property type="entry name" value="ACYL-COA DEHYDROGENASE"/>
    <property type="match status" value="1"/>
</dbReference>
<dbReference type="Gene3D" id="2.40.110.10">
    <property type="entry name" value="Butyryl-CoA Dehydrogenase, subunit A, domain 2"/>
    <property type="match status" value="1"/>
</dbReference>
<keyword evidence="3" id="KW-1185">Reference proteome</keyword>
<evidence type="ECO:0000313" key="3">
    <source>
        <dbReference type="Proteomes" id="UP001596143"/>
    </source>
</evidence>
<sequence length="352" mass="39779">MLKEISPKHRAVSYIQKELKPLVRSIDMKHYYPASFLKGLGERGFFSSGDLSYEDVFLRESQLVEDVSRVCMTTGFLVWCHLAALTYARHTTNEHIRKELLPRLESGEILGATGLSNPMKFYGKLEKLHLHAERVAEGYVVSGCLPAVSNVQKNGEHYFGFVAHTDTGNRIMAFAPCNSTGLTMKEKRDYLGLNGSATFVCQFEAVFIPDQYVISEDADAFVSRIRPFFLLYQIPIGLGVVRATIESIHRAKKKQTGVNAYLPVQAEDIEQQYNKTKASFQTFLQSSELDWKGIAKTKLETAYLTLQGTQTEMLHNGGAAYLMKSDPSRRLREAYFYANLTPTIKHLEKITH</sequence>
<reference evidence="3" key="1">
    <citation type="journal article" date="2019" name="Int. J. Syst. Evol. Microbiol.">
        <title>The Global Catalogue of Microorganisms (GCM) 10K type strain sequencing project: providing services to taxonomists for standard genome sequencing and annotation.</title>
        <authorList>
            <consortium name="The Broad Institute Genomics Platform"/>
            <consortium name="The Broad Institute Genome Sequencing Center for Infectious Disease"/>
            <person name="Wu L."/>
            <person name="Ma J."/>
        </authorList>
    </citation>
    <scope>NUCLEOTIDE SEQUENCE [LARGE SCALE GENOMIC DNA]</scope>
    <source>
        <strain evidence="3">CGMCC 1.15790</strain>
    </source>
</reference>
<gene>
    <name evidence="2" type="ORF">ACFPTR_07330</name>
</gene>
<evidence type="ECO:0000313" key="2">
    <source>
        <dbReference type="EMBL" id="MFC5628708.1"/>
    </source>
</evidence>
<dbReference type="SUPFAM" id="SSF56645">
    <property type="entry name" value="Acyl-CoA dehydrogenase NM domain-like"/>
    <property type="match status" value="1"/>
</dbReference>
<protein>
    <submittedName>
        <fullName evidence="2">Acyl-CoA dehydrogenase family protein</fullName>
    </submittedName>
</protein>
<accession>A0ABW0U5P2</accession>
<name>A0ABW0U5P2_9BACI</name>
<dbReference type="Proteomes" id="UP001596143">
    <property type="component" value="Unassembled WGS sequence"/>
</dbReference>
<evidence type="ECO:0000259" key="1">
    <source>
        <dbReference type="Pfam" id="PF02771"/>
    </source>
</evidence>
<dbReference type="PANTHER" id="PTHR43884:SF12">
    <property type="entry name" value="ISOVALERYL-COA DEHYDROGENASE, MITOCHONDRIAL-RELATED"/>
    <property type="match status" value="1"/>
</dbReference>
<comment type="caution">
    <text evidence="2">The sequence shown here is derived from an EMBL/GenBank/DDBJ whole genome shotgun (WGS) entry which is preliminary data.</text>
</comment>
<dbReference type="RefSeq" id="WP_270896022.1">
    <property type="nucleotide sequence ID" value="NZ_JBHSPF010000025.1"/>
</dbReference>
<dbReference type="Pfam" id="PF02771">
    <property type="entry name" value="Acyl-CoA_dh_N"/>
    <property type="match status" value="1"/>
</dbReference>
<dbReference type="InterPro" id="IPR009100">
    <property type="entry name" value="AcylCoA_DH/oxidase_NM_dom_sf"/>
</dbReference>
<dbReference type="Gene3D" id="1.10.540.10">
    <property type="entry name" value="Acyl-CoA dehydrogenase/oxidase, N-terminal domain"/>
    <property type="match status" value="1"/>
</dbReference>
<dbReference type="EMBL" id="JBHSPF010000025">
    <property type="protein sequence ID" value="MFC5628708.1"/>
    <property type="molecule type" value="Genomic_DNA"/>
</dbReference>
<organism evidence="2 3">
    <name type="scientific">Aliibacillus thermotolerans</name>
    <dbReference type="NCBI Taxonomy" id="1834418"/>
    <lineage>
        <taxon>Bacteria</taxon>
        <taxon>Bacillati</taxon>
        <taxon>Bacillota</taxon>
        <taxon>Bacilli</taxon>
        <taxon>Bacillales</taxon>
        <taxon>Bacillaceae</taxon>
        <taxon>Aliibacillus</taxon>
    </lineage>
</organism>
<proteinExistence type="predicted"/>
<dbReference type="InterPro" id="IPR013786">
    <property type="entry name" value="AcylCoA_DH/ox_N"/>
</dbReference>
<feature type="domain" description="Acyl-CoA dehydrogenase/oxidase N-terminal" evidence="1">
    <location>
        <begin position="11"/>
        <end position="108"/>
    </location>
</feature>